<reference evidence="2 3" key="1">
    <citation type="journal article" date="2018" name="ACS Chem. Biol.">
        <title>Ketoreductase domain dysfunction expands chemodiversity: malyngamide biosynthesis in the cyanobacterium Okeania hirsuta.</title>
        <authorList>
            <person name="Moss N.A."/>
            <person name="Leao T."/>
            <person name="Rankin M."/>
            <person name="McCullough T.M."/>
            <person name="Qu P."/>
            <person name="Korobeynikov A."/>
            <person name="Smith J.L."/>
            <person name="Gerwick L."/>
            <person name="Gerwick W.H."/>
        </authorList>
    </citation>
    <scope>NUCLEOTIDE SEQUENCE [LARGE SCALE GENOMIC DNA]</scope>
    <source>
        <strain evidence="2 3">PAB10Feb10-1</strain>
    </source>
</reference>
<accession>A0A3N6NTH2</accession>
<dbReference type="RefSeq" id="WP_124155920.1">
    <property type="nucleotide sequence ID" value="NZ_CAWOLW010000606.1"/>
</dbReference>
<name>A0A3N6NTH2_9CYAN</name>
<dbReference type="Pfam" id="PF13737">
    <property type="entry name" value="DDE_Tnp_1_5"/>
    <property type="match status" value="1"/>
</dbReference>
<organism evidence="2 3">
    <name type="scientific">Okeania hirsuta</name>
    <dbReference type="NCBI Taxonomy" id="1458930"/>
    <lineage>
        <taxon>Bacteria</taxon>
        <taxon>Bacillati</taxon>
        <taxon>Cyanobacteriota</taxon>
        <taxon>Cyanophyceae</taxon>
        <taxon>Oscillatoriophycideae</taxon>
        <taxon>Oscillatoriales</taxon>
        <taxon>Microcoleaceae</taxon>
        <taxon>Okeania</taxon>
    </lineage>
</organism>
<gene>
    <name evidence="2" type="ORF">D5R40_34710</name>
</gene>
<dbReference type="Proteomes" id="UP000269154">
    <property type="component" value="Unassembled WGS sequence"/>
</dbReference>
<feature type="domain" description="Transposase DDE" evidence="1">
    <location>
        <begin position="1"/>
        <end position="99"/>
    </location>
</feature>
<dbReference type="InterPro" id="IPR025668">
    <property type="entry name" value="Tnp_DDE_dom"/>
</dbReference>
<dbReference type="EMBL" id="RCBY01000644">
    <property type="protein sequence ID" value="RQH12932.1"/>
    <property type="molecule type" value="Genomic_DNA"/>
</dbReference>
<protein>
    <recommendedName>
        <fullName evidence="1">Transposase DDE domain-containing protein</fullName>
    </recommendedName>
</protein>
<comment type="caution">
    <text evidence="2">The sequence shown here is derived from an EMBL/GenBank/DDBJ whole genome shotgun (WGS) entry which is preliminary data.</text>
</comment>
<keyword evidence="3" id="KW-1185">Reference proteome</keyword>
<proteinExistence type="predicted"/>
<evidence type="ECO:0000259" key="1">
    <source>
        <dbReference type="Pfam" id="PF13737"/>
    </source>
</evidence>
<dbReference type="AlphaFoldDB" id="A0A3N6NTH2"/>
<sequence length="121" mass="13380">MIEQWLNQNKTGRRGASNTYSNVAMELMATIVTLFSLAGRQIEDFLESIFELMGIDLPVPDHSTLCRRLSKLNINIPILPATETMHLVLDSTGVKVYGEGEWKTRIHGVGVGHGVISCPDN</sequence>
<dbReference type="OrthoDB" id="526244at2"/>
<evidence type="ECO:0000313" key="2">
    <source>
        <dbReference type="EMBL" id="RQH12932.1"/>
    </source>
</evidence>
<evidence type="ECO:0000313" key="3">
    <source>
        <dbReference type="Proteomes" id="UP000269154"/>
    </source>
</evidence>